<feature type="region of interest" description="Disordered" evidence="2">
    <location>
        <begin position="42"/>
        <end position="67"/>
    </location>
</feature>
<feature type="compositionally biased region" description="Basic and acidic residues" evidence="2">
    <location>
        <begin position="49"/>
        <end position="62"/>
    </location>
</feature>
<protein>
    <submittedName>
        <fullName evidence="3">Chromosome 19 open reading frame 25</fullName>
    </submittedName>
</protein>
<keyword evidence="4" id="KW-1185">Reference proteome</keyword>
<proteinExistence type="inferred from homology"/>
<dbReference type="Pfam" id="PF15136">
    <property type="entry name" value="UPF0449"/>
    <property type="match status" value="1"/>
</dbReference>
<dbReference type="OMA" id="RFQQCRR"/>
<dbReference type="Ensembl" id="ENSLACT00000009246.1">
    <property type="protein sequence ID" value="ENSLACP00000009176.1"/>
    <property type="gene ID" value="ENSLACG00000008099.1"/>
</dbReference>
<comment type="similarity">
    <text evidence="1">Belongs to the UPF0449 family.</text>
</comment>
<accession>H3AHQ5</accession>
<dbReference type="Proteomes" id="UP000008672">
    <property type="component" value="Unassembled WGS sequence"/>
</dbReference>
<evidence type="ECO:0000256" key="1">
    <source>
        <dbReference type="ARBA" id="ARBA00006137"/>
    </source>
</evidence>
<gene>
    <name evidence="3" type="primary">C19orf25</name>
</gene>
<dbReference type="KEGG" id="lcm:102359426"/>
<dbReference type="InParanoid" id="H3AHQ5"/>
<dbReference type="PANTHER" id="PTHR34766:SF1">
    <property type="entry name" value="UPF0449 PROTEIN C19ORF25"/>
    <property type="match status" value="1"/>
</dbReference>
<reference evidence="4" key="1">
    <citation type="submission" date="2011-08" db="EMBL/GenBank/DDBJ databases">
        <title>The draft genome of Latimeria chalumnae.</title>
        <authorList>
            <person name="Di Palma F."/>
            <person name="Alfoldi J."/>
            <person name="Johnson J."/>
            <person name="Berlin A."/>
            <person name="Gnerre S."/>
            <person name="Jaffe D."/>
            <person name="MacCallum I."/>
            <person name="Young S."/>
            <person name="Walker B.J."/>
            <person name="Lander E."/>
            <person name="Lindblad-Toh K."/>
        </authorList>
    </citation>
    <scope>NUCLEOTIDE SEQUENCE [LARGE SCALE GENOMIC DNA]</scope>
    <source>
        <strain evidence="4">Wild caught</strain>
    </source>
</reference>
<sequence length="110" mass="12570">MTSKNKKRVILPTRPEPPTIEQILEDVRSAQPSDPVFVTLIETNEDSVASERNESSAPERESQYQQSQSYVAFNQRLQEAQSILKEKCEKLKSAGEQLDESILNMKERAF</sequence>
<evidence type="ECO:0000313" key="4">
    <source>
        <dbReference type="Proteomes" id="UP000008672"/>
    </source>
</evidence>
<dbReference type="STRING" id="7897.ENSLACP00000009176"/>
<dbReference type="EMBL" id="AFYH01105505">
    <property type="status" value="NOT_ANNOTATED_CDS"/>
    <property type="molecule type" value="Genomic_DNA"/>
</dbReference>
<dbReference type="Bgee" id="ENSLACG00000008099">
    <property type="expression patterns" value="Expressed in muscle tissue and 6 other cell types or tissues"/>
</dbReference>
<reference evidence="3" key="3">
    <citation type="submission" date="2025-09" db="UniProtKB">
        <authorList>
            <consortium name="Ensembl"/>
        </authorList>
    </citation>
    <scope>IDENTIFICATION</scope>
</reference>
<dbReference type="GeneTree" id="ENSGT00390000007991"/>
<reference evidence="3" key="2">
    <citation type="submission" date="2025-08" db="UniProtKB">
        <authorList>
            <consortium name="Ensembl"/>
        </authorList>
    </citation>
    <scope>IDENTIFICATION</scope>
</reference>
<dbReference type="PANTHER" id="PTHR34766">
    <property type="entry name" value="UPF0449 PROTEIN C19ORF25"/>
    <property type="match status" value="1"/>
</dbReference>
<dbReference type="HOGENOM" id="CLU_141103_1_0_1"/>
<dbReference type="InterPro" id="IPR028227">
    <property type="entry name" value="UPF0449"/>
</dbReference>
<dbReference type="FunCoup" id="H3AHQ5">
    <property type="interactions" value="513"/>
</dbReference>
<evidence type="ECO:0000256" key="2">
    <source>
        <dbReference type="SAM" id="MobiDB-lite"/>
    </source>
</evidence>
<dbReference type="AlphaFoldDB" id="H3AHQ5"/>
<dbReference type="eggNOG" id="ENOG502SDTN">
    <property type="taxonomic scope" value="Eukaryota"/>
</dbReference>
<dbReference type="OrthoDB" id="6129359at2759"/>
<organism evidence="3 4">
    <name type="scientific">Latimeria chalumnae</name>
    <name type="common">Coelacanth</name>
    <dbReference type="NCBI Taxonomy" id="7897"/>
    <lineage>
        <taxon>Eukaryota</taxon>
        <taxon>Metazoa</taxon>
        <taxon>Chordata</taxon>
        <taxon>Craniata</taxon>
        <taxon>Vertebrata</taxon>
        <taxon>Euteleostomi</taxon>
        <taxon>Coelacanthiformes</taxon>
        <taxon>Coelacanthidae</taxon>
        <taxon>Latimeria</taxon>
    </lineage>
</organism>
<evidence type="ECO:0000313" key="3">
    <source>
        <dbReference type="Ensembl" id="ENSLACP00000009176.1"/>
    </source>
</evidence>
<name>H3AHQ5_LATCH</name>